<name>A0A2W0HRI0_9BACI</name>
<dbReference type="InterPro" id="IPR023375">
    <property type="entry name" value="ADC_dom_sf"/>
</dbReference>
<comment type="caution">
    <text evidence="1">The sequence shown here is derived from an EMBL/GenBank/DDBJ whole genome shotgun (WGS) entry which is preliminary data.</text>
</comment>
<evidence type="ECO:0000313" key="1">
    <source>
        <dbReference type="EMBL" id="PYZ96208.1"/>
    </source>
</evidence>
<dbReference type="PANTHER" id="PTHR39186">
    <property type="entry name" value="DUF2071 FAMILY PROTEIN"/>
    <property type="match status" value="1"/>
</dbReference>
<keyword evidence="2" id="KW-1185">Reference proteome</keyword>
<dbReference type="OrthoDB" id="150993at2"/>
<dbReference type="AlphaFoldDB" id="A0A2W0HRI0"/>
<dbReference type="PANTHER" id="PTHR39186:SF1">
    <property type="entry name" value="DUF2071 DOMAIN-CONTAINING PROTEIN"/>
    <property type="match status" value="1"/>
</dbReference>
<organism evidence="1 2">
    <name type="scientific">Alteribacter lacisalsi</name>
    <dbReference type="NCBI Taxonomy" id="2045244"/>
    <lineage>
        <taxon>Bacteria</taxon>
        <taxon>Bacillati</taxon>
        <taxon>Bacillota</taxon>
        <taxon>Bacilli</taxon>
        <taxon>Bacillales</taxon>
        <taxon>Bacillaceae</taxon>
        <taxon>Alteribacter</taxon>
    </lineage>
</organism>
<dbReference type="EMBL" id="PDOF01000003">
    <property type="protein sequence ID" value="PYZ96208.1"/>
    <property type="molecule type" value="Genomic_DNA"/>
</dbReference>
<dbReference type="Gene3D" id="2.40.400.10">
    <property type="entry name" value="Acetoacetate decarboxylase-like"/>
    <property type="match status" value="1"/>
</dbReference>
<reference evidence="1 2" key="1">
    <citation type="submission" date="2017-10" db="EMBL/GenBank/DDBJ databases">
        <title>Bacillus sp. nov., a halophilic bacterium isolated from a Yangshapao Lake.</title>
        <authorList>
            <person name="Wang H."/>
        </authorList>
    </citation>
    <scope>NUCLEOTIDE SEQUENCE [LARGE SCALE GENOMIC DNA]</scope>
    <source>
        <strain evidence="1 2">YSP-3</strain>
    </source>
</reference>
<dbReference type="InterPro" id="IPR018644">
    <property type="entry name" value="DUF2071"/>
</dbReference>
<gene>
    <name evidence="1" type="ORF">CR205_17770</name>
</gene>
<dbReference type="RefSeq" id="WP_110521483.1">
    <property type="nucleotide sequence ID" value="NZ_PDOF01000003.1"/>
</dbReference>
<dbReference type="SUPFAM" id="SSF160104">
    <property type="entry name" value="Acetoacetate decarboxylase-like"/>
    <property type="match status" value="1"/>
</dbReference>
<evidence type="ECO:0000313" key="2">
    <source>
        <dbReference type="Proteomes" id="UP000248066"/>
    </source>
</evidence>
<sequence>MTVNRSHRPYPAPEGPWFMAQTWKNLLFAHWPIDASVMRALLPEQLEPDIWKGTAWVGIVPFRMSGTRIRFLPSLPFASSFLELNLRTYVTFKGRPGVYFFCLDASHRPAVEVARKVFHLPYFYADMHASQLKEKTIFKSVRKDQRGHEARFEAAYGPKPGSNVFHPVKNTFEYWLTERYRLFTTHKGGMLAGEIDHDPWALREAEVSISINNLADVHQLKLPPEEPIVHIAAPQNVRFWSFKSVY</sequence>
<evidence type="ECO:0008006" key="3">
    <source>
        <dbReference type="Google" id="ProtNLM"/>
    </source>
</evidence>
<proteinExistence type="predicted"/>
<protein>
    <recommendedName>
        <fullName evidence="3">DUF2071 domain-containing protein</fullName>
    </recommendedName>
</protein>
<dbReference type="Proteomes" id="UP000248066">
    <property type="component" value="Unassembled WGS sequence"/>
</dbReference>
<accession>A0A2W0HRI0</accession>
<dbReference type="Pfam" id="PF09844">
    <property type="entry name" value="DUF2071"/>
    <property type="match status" value="1"/>
</dbReference>